<dbReference type="SMART" id="SM00422">
    <property type="entry name" value="HTH_MERR"/>
    <property type="match status" value="1"/>
</dbReference>
<organism evidence="4 5">
    <name type="scientific">Allokutzneria albata</name>
    <name type="common">Kibdelosporangium albatum</name>
    <dbReference type="NCBI Taxonomy" id="211114"/>
    <lineage>
        <taxon>Bacteria</taxon>
        <taxon>Bacillati</taxon>
        <taxon>Actinomycetota</taxon>
        <taxon>Actinomycetes</taxon>
        <taxon>Pseudonocardiales</taxon>
        <taxon>Pseudonocardiaceae</taxon>
        <taxon>Allokutzneria</taxon>
    </lineage>
</organism>
<accession>A0A1H0A7J3</accession>
<dbReference type="PANTHER" id="PTHR30204:SF93">
    <property type="entry name" value="HTH MERR-TYPE DOMAIN-CONTAINING PROTEIN"/>
    <property type="match status" value="1"/>
</dbReference>
<dbReference type="InterPro" id="IPR009061">
    <property type="entry name" value="DNA-bd_dom_put_sf"/>
</dbReference>
<protein>
    <submittedName>
        <fullName evidence="4">DNA-binding transcriptional regulator, MerR family</fullName>
    </submittedName>
</protein>
<gene>
    <name evidence="4" type="ORF">SAMN04489726_5920</name>
</gene>
<evidence type="ECO:0000256" key="2">
    <source>
        <dbReference type="SAM" id="Coils"/>
    </source>
</evidence>
<dbReference type="PANTHER" id="PTHR30204">
    <property type="entry name" value="REDOX-CYCLING DRUG-SENSING TRANSCRIPTIONAL ACTIVATOR SOXR"/>
    <property type="match status" value="1"/>
</dbReference>
<dbReference type="SUPFAM" id="SSF46955">
    <property type="entry name" value="Putative DNA-binding domain"/>
    <property type="match status" value="1"/>
</dbReference>
<dbReference type="InterPro" id="IPR000551">
    <property type="entry name" value="MerR-type_HTH_dom"/>
</dbReference>
<proteinExistence type="predicted"/>
<dbReference type="STRING" id="211114.SAMN04489726_5920"/>
<sequence>MLTIGELARLAGTTVRAVRHYTAEGLIAEPPRDASGYRRYGTRALITVSRIRRLRDLGLSLDQIRGLLDGKPRSLDEALSTLDEELAGQERRIAAQRKRIAELRSSDEDPEIPGRLGELLRGLEAAGADEQMLRREKEAVLLITVTAPEGLDQLTEAYQTLLGNPADQEAMAEFSRGFQALADLPEDSPEVERLAEKLLADNPKISEMARAQQPAPGPSDALFLDFVDSFAPAQRRFMYVIAERVAERGGQ</sequence>
<dbReference type="AlphaFoldDB" id="A0A1H0A7J3"/>
<feature type="coiled-coil region" evidence="2">
    <location>
        <begin position="79"/>
        <end position="106"/>
    </location>
</feature>
<dbReference type="Proteomes" id="UP000183376">
    <property type="component" value="Chromosome I"/>
</dbReference>
<evidence type="ECO:0000259" key="3">
    <source>
        <dbReference type="PROSITE" id="PS50937"/>
    </source>
</evidence>
<dbReference type="GO" id="GO:0003677">
    <property type="term" value="F:DNA binding"/>
    <property type="evidence" value="ECO:0007669"/>
    <property type="project" value="UniProtKB-KW"/>
</dbReference>
<dbReference type="PRINTS" id="PR00040">
    <property type="entry name" value="HTHMERR"/>
</dbReference>
<dbReference type="eggNOG" id="COG0789">
    <property type="taxonomic scope" value="Bacteria"/>
</dbReference>
<evidence type="ECO:0000256" key="1">
    <source>
        <dbReference type="ARBA" id="ARBA00023125"/>
    </source>
</evidence>
<dbReference type="CDD" id="cd00592">
    <property type="entry name" value="HTH_MerR-like"/>
    <property type="match status" value="1"/>
</dbReference>
<evidence type="ECO:0000313" key="4">
    <source>
        <dbReference type="EMBL" id="SDN29445.1"/>
    </source>
</evidence>
<dbReference type="EMBL" id="LT629701">
    <property type="protein sequence ID" value="SDN29445.1"/>
    <property type="molecule type" value="Genomic_DNA"/>
</dbReference>
<dbReference type="Gene3D" id="1.10.1660.10">
    <property type="match status" value="1"/>
</dbReference>
<dbReference type="PROSITE" id="PS50937">
    <property type="entry name" value="HTH_MERR_2"/>
    <property type="match status" value="1"/>
</dbReference>
<feature type="domain" description="HTH merR-type" evidence="3">
    <location>
        <begin position="1"/>
        <end position="70"/>
    </location>
</feature>
<dbReference type="OrthoDB" id="4569196at2"/>
<name>A0A1H0A7J3_ALLAB</name>
<evidence type="ECO:0000313" key="5">
    <source>
        <dbReference type="Proteomes" id="UP000183376"/>
    </source>
</evidence>
<dbReference type="Pfam" id="PF13411">
    <property type="entry name" value="MerR_1"/>
    <property type="match status" value="1"/>
</dbReference>
<dbReference type="RefSeq" id="WP_052406990.1">
    <property type="nucleotide sequence ID" value="NZ_JOEF01000003.1"/>
</dbReference>
<keyword evidence="1 4" id="KW-0238">DNA-binding</keyword>
<dbReference type="InterPro" id="IPR047057">
    <property type="entry name" value="MerR_fam"/>
</dbReference>
<keyword evidence="2" id="KW-0175">Coiled coil</keyword>
<dbReference type="GO" id="GO:0003700">
    <property type="term" value="F:DNA-binding transcription factor activity"/>
    <property type="evidence" value="ECO:0007669"/>
    <property type="project" value="InterPro"/>
</dbReference>
<reference evidence="4 5" key="1">
    <citation type="submission" date="2016-10" db="EMBL/GenBank/DDBJ databases">
        <authorList>
            <person name="de Groot N.N."/>
        </authorList>
    </citation>
    <scope>NUCLEOTIDE SEQUENCE [LARGE SCALE GENOMIC DNA]</scope>
    <source>
        <strain evidence="4 5">DSM 44149</strain>
    </source>
</reference>
<keyword evidence="5" id="KW-1185">Reference proteome</keyword>